<dbReference type="AlphaFoldDB" id="A0A6H9Y9J7"/>
<dbReference type="OrthoDB" id="3466756at2"/>
<dbReference type="EMBL" id="WBMT01000024">
    <property type="protein sequence ID" value="KAB2341808.1"/>
    <property type="molecule type" value="Genomic_DNA"/>
</dbReference>
<feature type="region of interest" description="Disordered" evidence="1">
    <location>
        <begin position="144"/>
        <end position="190"/>
    </location>
</feature>
<evidence type="ECO:0000256" key="1">
    <source>
        <dbReference type="SAM" id="MobiDB-lite"/>
    </source>
</evidence>
<gene>
    <name evidence="2" type="ORF">F8566_40145</name>
</gene>
<dbReference type="RefSeq" id="WP_151567872.1">
    <property type="nucleotide sequence ID" value="NZ_WBMT01000024.1"/>
</dbReference>
<accession>A0A6H9Y9J7</accession>
<name>A0A6H9Y9J7_9ACTN</name>
<dbReference type="Proteomes" id="UP000468735">
    <property type="component" value="Unassembled WGS sequence"/>
</dbReference>
<reference evidence="2 3" key="1">
    <citation type="submission" date="2019-09" db="EMBL/GenBank/DDBJ databases">
        <title>Actinomadura physcomitrii sp. nov., a novel actinomycete isolated from moss [Physcomitrium sphaericum (Ludw) Fuernr].</title>
        <authorList>
            <person name="Zhuang X."/>
            <person name="Liu C."/>
        </authorList>
    </citation>
    <scope>NUCLEOTIDE SEQUENCE [LARGE SCALE GENOMIC DNA]</scope>
    <source>
        <strain evidence="2 3">HMC1</strain>
    </source>
</reference>
<evidence type="ECO:0000313" key="3">
    <source>
        <dbReference type="Proteomes" id="UP000468735"/>
    </source>
</evidence>
<comment type="caution">
    <text evidence="2">The sequence shown here is derived from an EMBL/GenBank/DDBJ whole genome shotgun (WGS) entry which is preliminary data.</text>
</comment>
<protein>
    <submittedName>
        <fullName evidence="2">Uncharacterized protein</fullName>
    </submittedName>
</protein>
<keyword evidence="3" id="KW-1185">Reference proteome</keyword>
<evidence type="ECO:0000313" key="2">
    <source>
        <dbReference type="EMBL" id="KAB2341808.1"/>
    </source>
</evidence>
<sequence length="369" mass="41072">MRGLRRIFRRRREDELAEIDAEITAFGEALARHSFVPENRDADEALLADYGRALDAYEQAKRDFVGDRDRLDASDVLRALDEGRHALACVDARLSDEPPPPRRPLCFFDARHGPSTEQVDWAPPEGAARLVDVCAADAVRLSEGLPPIATGRPPRPGTTPRPRPAPDRGPKRSSGAAKAKAAKAKAEPPFTMWPKGLDKAQRAEGQRGAKVTLLRPYLNRPLLLVVRLQGHGKHRVDLVQEFGTRALLRDKGRTRLVVPLSPREVREVRVHIETSDRWWAWLLPADAVPLVSERFSGRGWFVFRYEGGPRRISIEHKGRGAYSLSTLTPALNQGEPILTGMGTTYTEGELPGPALVHLRAAGEWTVRFM</sequence>
<organism evidence="2 3">
    <name type="scientific">Actinomadura rudentiformis</name>
    <dbReference type="NCBI Taxonomy" id="359158"/>
    <lineage>
        <taxon>Bacteria</taxon>
        <taxon>Bacillati</taxon>
        <taxon>Actinomycetota</taxon>
        <taxon>Actinomycetes</taxon>
        <taxon>Streptosporangiales</taxon>
        <taxon>Thermomonosporaceae</taxon>
        <taxon>Actinomadura</taxon>
    </lineage>
</organism>
<proteinExistence type="predicted"/>
<feature type="compositionally biased region" description="Pro residues" evidence="1">
    <location>
        <begin position="153"/>
        <end position="163"/>
    </location>
</feature>